<name>A0A2S0P707_9NEIS</name>
<keyword evidence="4 6" id="KW-1133">Transmembrane helix</keyword>
<dbReference type="InterPro" id="IPR052159">
    <property type="entry name" value="Competence_DNA_uptake"/>
</dbReference>
<gene>
    <name evidence="8" type="ORF">DAI18_03435</name>
</gene>
<dbReference type="NCBIfam" id="TIGR00361">
    <property type="entry name" value="ComEC_Rec2"/>
    <property type="match status" value="1"/>
</dbReference>
<feature type="transmembrane region" description="Helical" evidence="6">
    <location>
        <begin position="378"/>
        <end position="398"/>
    </location>
</feature>
<evidence type="ECO:0000313" key="8">
    <source>
        <dbReference type="EMBL" id="AVY93194.1"/>
    </source>
</evidence>
<dbReference type="InterPro" id="IPR036866">
    <property type="entry name" value="RibonucZ/Hydroxyglut_hydro"/>
</dbReference>
<evidence type="ECO:0000313" key="9">
    <source>
        <dbReference type="Proteomes" id="UP000244173"/>
    </source>
</evidence>
<protein>
    <submittedName>
        <fullName evidence="8">DNA internalization-related competence protein ComEC/Rec2</fullName>
    </submittedName>
</protein>
<evidence type="ECO:0000256" key="6">
    <source>
        <dbReference type="SAM" id="Phobius"/>
    </source>
</evidence>
<dbReference type="Pfam" id="PF03772">
    <property type="entry name" value="Competence"/>
    <property type="match status" value="1"/>
</dbReference>
<feature type="transmembrane region" description="Helical" evidence="6">
    <location>
        <begin position="49"/>
        <end position="68"/>
    </location>
</feature>
<dbReference type="EMBL" id="CP028519">
    <property type="protein sequence ID" value="AVY93194.1"/>
    <property type="molecule type" value="Genomic_DNA"/>
</dbReference>
<dbReference type="STRING" id="1122240.GCA_000620105_00428"/>
<reference evidence="8 9" key="1">
    <citation type="submission" date="2018-04" db="EMBL/GenBank/DDBJ databases">
        <title>Denitrifier Microvirgula.</title>
        <authorList>
            <person name="Anderson E."/>
            <person name="Jang J."/>
            <person name="Ishii S."/>
        </authorList>
    </citation>
    <scope>NUCLEOTIDE SEQUENCE [LARGE SCALE GENOMIC DNA]</scope>
    <source>
        <strain evidence="8 9">BE2.4</strain>
    </source>
</reference>
<feature type="transmembrane region" description="Helical" evidence="6">
    <location>
        <begin position="240"/>
        <end position="265"/>
    </location>
</feature>
<evidence type="ECO:0000256" key="5">
    <source>
        <dbReference type="ARBA" id="ARBA00023136"/>
    </source>
</evidence>
<feature type="transmembrane region" description="Helical" evidence="6">
    <location>
        <begin position="347"/>
        <end position="366"/>
    </location>
</feature>
<feature type="transmembrane region" description="Helical" evidence="6">
    <location>
        <begin position="12"/>
        <end position="29"/>
    </location>
</feature>
<dbReference type="InterPro" id="IPR004477">
    <property type="entry name" value="ComEC_N"/>
</dbReference>
<dbReference type="Pfam" id="PF00753">
    <property type="entry name" value="Lactamase_B"/>
    <property type="match status" value="1"/>
</dbReference>
<organism evidence="8 9">
    <name type="scientific">Microvirgula aerodenitrificans</name>
    <dbReference type="NCBI Taxonomy" id="57480"/>
    <lineage>
        <taxon>Bacteria</taxon>
        <taxon>Pseudomonadati</taxon>
        <taxon>Pseudomonadota</taxon>
        <taxon>Betaproteobacteria</taxon>
        <taxon>Neisseriales</taxon>
        <taxon>Aquaspirillaceae</taxon>
        <taxon>Microvirgula</taxon>
    </lineage>
</organism>
<keyword evidence="3 6" id="KW-0812">Transmembrane</keyword>
<evidence type="ECO:0000256" key="2">
    <source>
        <dbReference type="ARBA" id="ARBA00022475"/>
    </source>
</evidence>
<feature type="transmembrane region" description="Helical" evidence="6">
    <location>
        <begin position="460"/>
        <end position="480"/>
    </location>
</feature>
<feature type="domain" description="Metallo-beta-lactamase" evidence="7">
    <location>
        <begin position="513"/>
        <end position="699"/>
    </location>
</feature>
<dbReference type="GO" id="GO:0005886">
    <property type="term" value="C:plasma membrane"/>
    <property type="evidence" value="ECO:0007669"/>
    <property type="project" value="UniProtKB-SubCell"/>
</dbReference>
<dbReference type="PANTHER" id="PTHR30619">
    <property type="entry name" value="DNA INTERNALIZATION/COMPETENCE PROTEIN COMEC/REC2"/>
    <property type="match status" value="1"/>
</dbReference>
<keyword evidence="2" id="KW-1003">Cell membrane</keyword>
<evidence type="ECO:0000256" key="4">
    <source>
        <dbReference type="ARBA" id="ARBA00022989"/>
    </source>
</evidence>
<dbReference type="PANTHER" id="PTHR30619:SF1">
    <property type="entry name" value="RECOMBINATION PROTEIN 2"/>
    <property type="match status" value="1"/>
</dbReference>
<keyword evidence="5 6" id="KW-0472">Membrane</keyword>
<dbReference type="CDD" id="cd07731">
    <property type="entry name" value="ComA-like_MBL-fold"/>
    <property type="match status" value="1"/>
</dbReference>
<dbReference type="GO" id="GO:0030420">
    <property type="term" value="P:establishment of competence for transformation"/>
    <property type="evidence" value="ECO:0007669"/>
    <property type="project" value="InterPro"/>
</dbReference>
<comment type="subcellular location">
    <subcellularLocation>
        <location evidence="1">Cell membrane</location>
        <topology evidence="1">Multi-pass membrane protein</topology>
    </subcellularLocation>
</comment>
<feature type="transmembrane region" description="Helical" evidence="6">
    <location>
        <begin position="277"/>
        <end position="296"/>
    </location>
</feature>
<sequence>MERCFCPEHGMYPLLLFTLGMAIPPWLPAPLPWHAPAAVAVLALSGRWPGWRTGLLVALCAGLALSALRIRLRLDDMLPPAWENRSQSVELQVIGLAHYGLISTRFDAQRLQLHTPDAALPATFSVADRERRAWPAGSVWRAELRCKRLHAYANPHAADTERWLIAQRRLANCSVRQRRALPARSSLQAGIGQMRERLRDRFARVLGDHPAAGVLMALTLGERTGIDRAQWDVFARTGTTHLVCVSGVHLGFVAALAAWAALRLARRFGRGRWPPRLLACTTGLTAAGAYALLAGFGVSAQRALLMLAACGLALALRSRWPARKIWLSALALVTLADPWAVTQPGFWLSFGLVAALLLAGSGRLCRPGWLAGNLQAQGAVSVLSVPLLAGWFGQLPWVSPLANAWALPLIGLLLTPLSLLAVAQPFDPPLRWAADLIGLAMSPLDWLAQWPPWTLPTPPVWTLWLAGIAALLMLLPLWPLRLLLLPCWLPLLLARAERPPPGEVWATVLDVGQGLAMVVETRRHVLVYDVGPGNADWNVADSTLLPYLAGRGITAPDRVMLSHADADHAGGWPALAPRWPHSQCQVSQPEALDARWPCGACRAGQRWHWDGVDFEVFWPGNDAAALETNASSCVLKVTGAAGRSILLTGDIGRASEAALLGLPLRADVLISPHHGSRTSSGDDFLAAVAAQHVVVSAGYLNRYRHPQAAVWQRYADHGMTRWRTDRHGAIDIRLGREVGVSAWRQRAPRYWQPRDKD</sequence>
<evidence type="ECO:0000256" key="3">
    <source>
        <dbReference type="ARBA" id="ARBA00022692"/>
    </source>
</evidence>
<dbReference type="Gene3D" id="3.60.15.10">
    <property type="entry name" value="Ribonuclease Z/Hydroxyacylglutathione hydrolase-like"/>
    <property type="match status" value="1"/>
</dbReference>
<feature type="transmembrane region" description="Helical" evidence="6">
    <location>
        <begin position="302"/>
        <end position="318"/>
    </location>
</feature>
<feature type="transmembrane region" description="Helical" evidence="6">
    <location>
        <begin position="404"/>
        <end position="423"/>
    </location>
</feature>
<dbReference type="AlphaFoldDB" id="A0A2S0P707"/>
<dbReference type="InterPro" id="IPR004797">
    <property type="entry name" value="Competence_ComEC/Rec2"/>
</dbReference>
<dbReference type="InterPro" id="IPR035681">
    <property type="entry name" value="ComA-like_MBL"/>
</dbReference>
<proteinExistence type="predicted"/>
<dbReference type="InterPro" id="IPR001279">
    <property type="entry name" value="Metallo-B-lactamas"/>
</dbReference>
<accession>A0A2S0P707</accession>
<evidence type="ECO:0000256" key="1">
    <source>
        <dbReference type="ARBA" id="ARBA00004651"/>
    </source>
</evidence>
<evidence type="ECO:0000259" key="7">
    <source>
        <dbReference type="SMART" id="SM00849"/>
    </source>
</evidence>
<dbReference type="SUPFAM" id="SSF56281">
    <property type="entry name" value="Metallo-hydrolase/oxidoreductase"/>
    <property type="match status" value="1"/>
</dbReference>
<dbReference type="InterPro" id="IPR025405">
    <property type="entry name" value="DUF4131"/>
</dbReference>
<keyword evidence="9" id="KW-1185">Reference proteome</keyword>
<dbReference type="KEGG" id="maer:DAI18_03435"/>
<dbReference type="Proteomes" id="UP000244173">
    <property type="component" value="Chromosome"/>
</dbReference>
<dbReference type="SMART" id="SM00849">
    <property type="entry name" value="Lactamase_B"/>
    <property type="match status" value="1"/>
</dbReference>
<dbReference type="NCBIfam" id="TIGR00360">
    <property type="entry name" value="ComEC_N-term"/>
    <property type="match status" value="1"/>
</dbReference>
<dbReference type="Pfam" id="PF13567">
    <property type="entry name" value="DUF4131"/>
    <property type="match status" value="1"/>
</dbReference>